<comment type="caution">
    <text evidence="10">The sequence shown here is derived from an EMBL/GenBank/DDBJ whole genome shotgun (WGS) entry which is preliminary data.</text>
</comment>
<dbReference type="EMBL" id="PKSM01000026">
    <property type="protein sequence ID" value="POW21021.1"/>
    <property type="molecule type" value="Genomic_DNA"/>
</dbReference>
<gene>
    <name evidence="10" type="ORF">PSHT_02897</name>
</gene>
<dbReference type="SMART" id="SM00146">
    <property type="entry name" value="PI3Kc"/>
    <property type="match status" value="1"/>
</dbReference>
<name>A0A2S4WGZ9_9BASI</name>
<evidence type="ECO:0000256" key="7">
    <source>
        <dbReference type="ARBA" id="ARBA00031460"/>
    </source>
</evidence>
<keyword evidence="4" id="KW-0418">Kinase</keyword>
<dbReference type="PANTHER" id="PTHR37079">
    <property type="entry name" value="SERINE/THREONINE-PROTEIN KINASE ATM"/>
    <property type="match status" value="1"/>
</dbReference>
<feature type="non-terminal residue" evidence="10">
    <location>
        <position position="1"/>
    </location>
</feature>
<dbReference type="PROSITE" id="PS00915">
    <property type="entry name" value="PI3_4_KINASE_1"/>
    <property type="match status" value="1"/>
</dbReference>
<evidence type="ECO:0000256" key="3">
    <source>
        <dbReference type="ARBA" id="ARBA00022679"/>
    </source>
</evidence>
<dbReference type="VEuPathDB" id="FungiDB:PSHT_02897"/>
<dbReference type="SUPFAM" id="SSF56112">
    <property type="entry name" value="Protein kinase-like (PK-like)"/>
    <property type="match status" value="1"/>
</dbReference>
<dbReference type="PANTHER" id="PTHR37079:SF4">
    <property type="entry name" value="SERINE_THREONINE-PROTEIN KINASE ATM"/>
    <property type="match status" value="1"/>
</dbReference>
<proteinExistence type="predicted"/>
<evidence type="ECO:0000313" key="10">
    <source>
        <dbReference type="EMBL" id="POW21021.1"/>
    </source>
</evidence>
<dbReference type="GO" id="GO:0006974">
    <property type="term" value="P:DNA damage response"/>
    <property type="evidence" value="ECO:0007669"/>
    <property type="project" value="InterPro"/>
</dbReference>
<dbReference type="PROSITE" id="PS50290">
    <property type="entry name" value="PI3_4_KINASE_3"/>
    <property type="match status" value="1"/>
</dbReference>
<reference evidence="11" key="3">
    <citation type="journal article" date="2018" name="Mol. Plant Microbe Interact.">
        <title>Genome sequence resources for the wheat stripe rust pathogen (Puccinia striiformis f. sp. tritici) and the barley stripe rust pathogen (Puccinia striiformis f. sp. hordei).</title>
        <authorList>
            <person name="Xia C."/>
            <person name="Wang M."/>
            <person name="Yin C."/>
            <person name="Cornejo O.E."/>
            <person name="Hulbert S.H."/>
            <person name="Chen X."/>
        </authorList>
    </citation>
    <scope>NUCLEOTIDE SEQUENCE [LARGE SCALE GENOMIC DNA]</scope>
    <source>
        <strain evidence="11">93TX-2</strain>
    </source>
</reference>
<evidence type="ECO:0000256" key="1">
    <source>
        <dbReference type="ARBA" id="ARBA00014619"/>
    </source>
</evidence>
<reference evidence="10 11" key="1">
    <citation type="submission" date="2017-12" db="EMBL/GenBank/DDBJ databases">
        <title>Gene loss provides genomic basis for host adaptation in cereal stripe rust fungi.</title>
        <authorList>
            <person name="Xia C."/>
        </authorList>
    </citation>
    <scope>NUCLEOTIDE SEQUENCE [LARGE SCALE GENOMIC DNA]</scope>
    <source>
        <strain evidence="10 11">93TX-2</strain>
    </source>
</reference>
<evidence type="ECO:0000256" key="2">
    <source>
        <dbReference type="ARBA" id="ARBA00020288"/>
    </source>
</evidence>
<accession>A0A2S4WGZ9</accession>
<dbReference type="AlphaFoldDB" id="A0A2S4WGZ9"/>
<dbReference type="VEuPathDB" id="FungiDB:PSTT_14164"/>
<dbReference type="Gene3D" id="1.10.1070.11">
    <property type="entry name" value="Phosphatidylinositol 3-/4-kinase, catalytic domain"/>
    <property type="match status" value="1"/>
</dbReference>
<evidence type="ECO:0000256" key="4">
    <source>
        <dbReference type="ARBA" id="ARBA00022777"/>
    </source>
</evidence>
<evidence type="ECO:0000256" key="8">
    <source>
        <dbReference type="ARBA" id="ARBA00032467"/>
    </source>
</evidence>
<dbReference type="OrthoDB" id="381190at2759"/>
<keyword evidence="3" id="KW-0808">Transferase</keyword>
<evidence type="ECO:0000313" key="11">
    <source>
        <dbReference type="Proteomes" id="UP000238274"/>
    </source>
</evidence>
<dbReference type="Pfam" id="PF00454">
    <property type="entry name" value="PI3_PI4_kinase"/>
    <property type="match status" value="1"/>
</dbReference>
<dbReference type="InterPro" id="IPR018936">
    <property type="entry name" value="PI3/4_kinase_CS"/>
</dbReference>
<sequence length="390" mass="44622">GPNYQPNLAESTHGYKPQLEILRQLFCGYQNLSMNFLRLPLPLQQMALYKGYKPNAFQFSPIWISLCMWVHSADWTTLKAFAQRWEERTNPYLVNRGDRTAVQQILKPEDLRQDALIMQLHRLANMAVHNNESARKWGLQVQTYSAAIYSVLSFLLGIGDRQPYNILVSLDTLEIVHIDFGICFGQHKLLKTPELVPIRLTNDFELLLQDLNVRSQGRWKKQNNLVIFEGIFKVALEAICNRADGIMEILKIITSNCPKPINEAYKHTQIRLQLRNGPPSFGCSLLKASDWFWRCALRTKIYKKGVKLQLLMIPQPPSSSSPSTLTTTPQNQFQIICLQIHKMQSFNLFVVVAVLLINTQFISAKSFVCPSGNGKPNQTHGYCTRSIKDD</sequence>
<dbReference type="InterPro" id="IPR011009">
    <property type="entry name" value="Kinase-like_dom_sf"/>
</dbReference>
<protein>
    <recommendedName>
        <fullName evidence="1">Serine/threonine-protein kinase TEL1</fullName>
    </recommendedName>
    <alternativeName>
        <fullName evidence="5">ATM homolog</fullName>
    </alternativeName>
    <alternativeName>
        <fullName evidence="7 8">DNA-damage checkpoint kinase TEL1</fullName>
    </alternativeName>
    <alternativeName>
        <fullName evidence="2">Serine/threonine-protein kinase tel1</fullName>
    </alternativeName>
    <alternativeName>
        <fullName evidence="6">Telomere length regulation protein 1</fullName>
    </alternativeName>
</protein>
<feature type="domain" description="PI3K/PI4K catalytic" evidence="9">
    <location>
        <begin position="1"/>
        <end position="293"/>
    </location>
</feature>
<dbReference type="GO" id="GO:0004674">
    <property type="term" value="F:protein serine/threonine kinase activity"/>
    <property type="evidence" value="ECO:0007669"/>
    <property type="project" value="InterPro"/>
</dbReference>
<dbReference type="InterPro" id="IPR000403">
    <property type="entry name" value="PI3/4_kinase_cat_dom"/>
</dbReference>
<reference evidence="11" key="2">
    <citation type="journal article" date="2018" name="BMC Genomics">
        <title>Genomic insights into host adaptation between the wheat stripe rust pathogen (Puccinia striiformis f. sp. tritici) and the barley stripe rust pathogen (Puccinia striiformis f. sp. hordei).</title>
        <authorList>
            <person name="Xia C."/>
            <person name="Wang M."/>
            <person name="Yin C."/>
            <person name="Cornejo O.E."/>
            <person name="Hulbert S.H."/>
            <person name="Chen X."/>
        </authorList>
    </citation>
    <scope>NUCLEOTIDE SEQUENCE [LARGE SCALE GENOMIC DNA]</scope>
    <source>
        <strain evidence="11">93TX-2</strain>
    </source>
</reference>
<dbReference type="Proteomes" id="UP000238274">
    <property type="component" value="Unassembled WGS sequence"/>
</dbReference>
<dbReference type="InterPro" id="IPR038980">
    <property type="entry name" value="ATM_plant"/>
</dbReference>
<keyword evidence="11" id="KW-1185">Reference proteome</keyword>
<dbReference type="VEuPathDB" id="FungiDB:PSTT_06170"/>
<evidence type="ECO:0000256" key="6">
    <source>
        <dbReference type="ARBA" id="ARBA00030222"/>
    </source>
</evidence>
<evidence type="ECO:0000256" key="5">
    <source>
        <dbReference type="ARBA" id="ARBA00030020"/>
    </source>
</evidence>
<dbReference type="InterPro" id="IPR036940">
    <property type="entry name" value="PI3/4_kinase_cat_sf"/>
</dbReference>
<organism evidence="10 11">
    <name type="scientific">Puccinia striiformis</name>
    <dbReference type="NCBI Taxonomy" id="27350"/>
    <lineage>
        <taxon>Eukaryota</taxon>
        <taxon>Fungi</taxon>
        <taxon>Dikarya</taxon>
        <taxon>Basidiomycota</taxon>
        <taxon>Pucciniomycotina</taxon>
        <taxon>Pucciniomycetes</taxon>
        <taxon>Pucciniales</taxon>
        <taxon>Pucciniaceae</taxon>
        <taxon>Puccinia</taxon>
    </lineage>
</organism>
<evidence type="ECO:0000259" key="9">
    <source>
        <dbReference type="PROSITE" id="PS50290"/>
    </source>
</evidence>